<evidence type="ECO:0000256" key="6">
    <source>
        <dbReference type="SAM" id="Phobius"/>
    </source>
</evidence>
<keyword evidence="5 6" id="KW-0472">Membrane</keyword>
<gene>
    <name evidence="8" type="ORF">ACFSVN_00575</name>
</gene>
<comment type="caution">
    <text evidence="8">The sequence shown here is derived from an EMBL/GenBank/DDBJ whole genome shotgun (WGS) entry which is preliminary data.</text>
</comment>
<reference evidence="9" key="1">
    <citation type="journal article" date="2019" name="Int. J. Syst. Evol. Microbiol.">
        <title>The Global Catalogue of Microorganisms (GCM) 10K type strain sequencing project: providing services to taxonomists for standard genome sequencing and annotation.</title>
        <authorList>
            <consortium name="The Broad Institute Genomics Platform"/>
            <consortium name="The Broad Institute Genome Sequencing Center for Infectious Disease"/>
            <person name="Wu L."/>
            <person name="Ma J."/>
        </authorList>
    </citation>
    <scope>NUCLEOTIDE SEQUENCE [LARGE SCALE GENOMIC DNA]</scope>
    <source>
        <strain evidence="9">KCTC 52042</strain>
    </source>
</reference>
<feature type="transmembrane region" description="Helical" evidence="6">
    <location>
        <begin position="248"/>
        <end position="268"/>
    </location>
</feature>
<comment type="subcellular location">
    <subcellularLocation>
        <location evidence="1">Cell membrane</location>
        <topology evidence="1">Multi-pass membrane protein</topology>
    </subcellularLocation>
</comment>
<dbReference type="Pfam" id="PF00892">
    <property type="entry name" value="EamA"/>
    <property type="match status" value="2"/>
</dbReference>
<name>A0ABW5JFY6_9BACT</name>
<keyword evidence="9" id="KW-1185">Reference proteome</keyword>
<evidence type="ECO:0000256" key="5">
    <source>
        <dbReference type="ARBA" id="ARBA00023136"/>
    </source>
</evidence>
<protein>
    <submittedName>
        <fullName evidence="8">DMT family transporter</fullName>
    </submittedName>
</protein>
<keyword evidence="3 6" id="KW-0812">Transmembrane</keyword>
<dbReference type="RefSeq" id="WP_390297017.1">
    <property type="nucleotide sequence ID" value="NZ_JBHULI010000001.1"/>
</dbReference>
<dbReference type="Proteomes" id="UP001597460">
    <property type="component" value="Unassembled WGS sequence"/>
</dbReference>
<dbReference type="InterPro" id="IPR050638">
    <property type="entry name" value="AA-Vitamin_Transporters"/>
</dbReference>
<feature type="transmembrane region" description="Helical" evidence="6">
    <location>
        <begin position="66"/>
        <end position="87"/>
    </location>
</feature>
<feature type="transmembrane region" description="Helical" evidence="6">
    <location>
        <begin position="185"/>
        <end position="206"/>
    </location>
</feature>
<dbReference type="InterPro" id="IPR000620">
    <property type="entry name" value="EamA_dom"/>
</dbReference>
<proteinExistence type="predicted"/>
<evidence type="ECO:0000256" key="3">
    <source>
        <dbReference type="ARBA" id="ARBA00022692"/>
    </source>
</evidence>
<evidence type="ECO:0000259" key="7">
    <source>
        <dbReference type="Pfam" id="PF00892"/>
    </source>
</evidence>
<dbReference type="SUPFAM" id="SSF103481">
    <property type="entry name" value="Multidrug resistance efflux transporter EmrE"/>
    <property type="match status" value="2"/>
</dbReference>
<feature type="domain" description="EamA" evidence="7">
    <location>
        <begin position="154"/>
        <end position="289"/>
    </location>
</feature>
<dbReference type="PANTHER" id="PTHR32322">
    <property type="entry name" value="INNER MEMBRANE TRANSPORTER"/>
    <property type="match status" value="1"/>
</dbReference>
<evidence type="ECO:0000256" key="2">
    <source>
        <dbReference type="ARBA" id="ARBA00022475"/>
    </source>
</evidence>
<feature type="transmembrane region" description="Helical" evidence="6">
    <location>
        <begin position="212"/>
        <end position="236"/>
    </location>
</feature>
<feature type="transmembrane region" description="Helical" evidence="6">
    <location>
        <begin position="274"/>
        <end position="291"/>
    </location>
</feature>
<accession>A0ABW5JFY6</accession>
<evidence type="ECO:0000256" key="4">
    <source>
        <dbReference type="ARBA" id="ARBA00022989"/>
    </source>
</evidence>
<dbReference type="PANTHER" id="PTHR32322:SF18">
    <property type="entry name" value="S-ADENOSYLMETHIONINE_S-ADENOSYLHOMOCYSTEINE TRANSPORTER"/>
    <property type="match status" value="1"/>
</dbReference>
<feature type="transmembrane region" description="Helical" evidence="6">
    <location>
        <begin position="35"/>
        <end position="54"/>
    </location>
</feature>
<feature type="transmembrane region" description="Helical" evidence="6">
    <location>
        <begin position="93"/>
        <end position="115"/>
    </location>
</feature>
<feature type="domain" description="EamA" evidence="7">
    <location>
        <begin position="8"/>
        <end position="139"/>
    </location>
</feature>
<organism evidence="8 9">
    <name type="scientific">Gracilimonas halophila</name>
    <dbReference type="NCBI Taxonomy" id="1834464"/>
    <lineage>
        <taxon>Bacteria</taxon>
        <taxon>Pseudomonadati</taxon>
        <taxon>Balneolota</taxon>
        <taxon>Balneolia</taxon>
        <taxon>Balneolales</taxon>
        <taxon>Balneolaceae</taxon>
        <taxon>Gracilimonas</taxon>
    </lineage>
</organism>
<feature type="transmembrane region" description="Helical" evidence="6">
    <location>
        <begin position="7"/>
        <end position="29"/>
    </location>
</feature>
<evidence type="ECO:0000256" key="1">
    <source>
        <dbReference type="ARBA" id="ARBA00004651"/>
    </source>
</evidence>
<keyword evidence="2" id="KW-1003">Cell membrane</keyword>
<sequence length="305" mass="33873">MFRKYLIDLSLILVAIIWALNFSIVKISLEEMDPYSFNALRFIFATAMLSYFARKKGYSLIVEKEHFWKLAGIGVIGNVMYQLFFIIGVNYTYAANAAVMLGTIPIWVALLSQFFTDEKLTLYKSLGVFFAFLGVTFIIMGGEDSLSFESETFLGNIIILMAAVCWATFTILSRKYLRVYSPLQYSAFMSIIGLIGLFIIGLPFMINLDWGGISVIGYGGILYSGVLSIGLAYIIWNNGVKKIGAVRTAAYQNLVPVLGLVFGLVLLGEELTPLQYIGAGLVITGIALARLNPSKFKSQFQVHQK</sequence>
<keyword evidence="4 6" id="KW-1133">Transmembrane helix</keyword>
<evidence type="ECO:0000313" key="9">
    <source>
        <dbReference type="Proteomes" id="UP001597460"/>
    </source>
</evidence>
<dbReference type="EMBL" id="JBHULI010000001">
    <property type="protein sequence ID" value="MFD2530934.1"/>
    <property type="molecule type" value="Genomic_DNA"/>
</dbReference>
<evidence type="ECO:0000313" key="8">
    <source>
        <dbReference type="EMBL" id="MFD2530934.1"/>
    </source>
</evidence>
<dbReference type="InterPro" id="IPR037185">
    <property type="entry name" value="EmrE-like"/>
</dbReference>
<feature type="transmembrane region" description="Helical" evidence="6">
    <location>
        <begin position="153"/>
        <end position="173"/>
    </location>
</feature>
<feature type="transmembrane region" description="Helical" evidence="6">
    <location>
        <begin position="122"/>
        <end position="141"/>
    </location>
</feature>